<dbReference type="PROSITE" id="PS50889">
    <property type="entry name" value="S4"/>
    <property type="match status" value="1"/>
</dbReference>
<keyword evidence="9" id="KW-1185">Reference proteome</keyword>
<dbReference type="Gene3D" id="3.10.290.10">
    <property type="entry name" value="RNA-binding S4 domain"/>
    <property type="match status" value="1"/>
</dbReference>
<keyword evidence="2 6" id="KW-0699">rRNA-binding</keyword>
<sequence>MQSKLAPKGILIERLVELKKIRNAYGGLRAKKTKRLVETAKETNSPGFELLKSLELRLQTIVFRTGYCKSIRAARQLVSHGHVRINGDRVVQPSYRVKEGQFITIDPHIGLCRLPANPAFDPEISKFKKPEECDVYISPPYLLVHPKYPVATLLREPSPAEIKVISNLLQVKPYRICNIF</sequence>
<dbReference type="GO" id="GO:0042274">
    <property type="term" value="P:ribosomal small subunit biogenesis"/>
    <property type="evidence" value="ECO:0007669"/>
    <property type="project" value="TreeGrafter"/>
</dbReference>
<dbReference type="PROSITE" id="PS00632">
    <property type="entry name" value="RIBOSOMAL_S4"/>
    <property type="match status" value="1"/>
</dbReference>
<reference evidence="8" key="2">
    <citation type="submission" date="2022-01" db="EMBL/GenBank/DDBJ databases">
        <authorList>
            <person name="Hirooka S."/>
            <person name="Miyagishima S.Y."/>
        </authorList>
    </citation>
    <scope>NUCLEOTIDE SEQUENCE</scope>
    <source>
        <strain evidence="8">NBRC 102759</strain>
    </source>
</reference>
<dbReference type="InterPro" id="IPR036986">
    <property type="entry name" value="S4_RNA-bd_sf"/>
</dbReference>
<keyword evidence="4" id="KW-0689">Ribosomal protein</keyword>
<evidence type="ECO:0000313" key="8">
    <source>
        <dbReference type="EMBL" id="GJQ12821.1"/>
    </source>
</evidence>
<evidence type="ECO:0000259" key="7">
    <source>
        <dbReference type="SMART" id="SM00363"/>
    </source>
</evidence>
<keyword evidence="3 6" id="KW-0694">RNA-binding</keyword>
<evidence type="ECO:0000313" key="9">
    <source>
        <dbReference type="Proteomes" id="UP001061958"/>
    </source>
</evidence>
<dbReference type="GO" id="GO:0003735">
    <property type="term" value="F:structural constituent of ribosome"/>
    <property type="evidence" value="ECO:0007669"/>
    <property type="project" value="TreeGrafter"/>
</dbReference>
<dbReference type="InterPro" id="IPR022801">
    <property type="entry name" value="Ribosomal_uS4"/>
</dbReference>
<dbReference type="PANTHER" id="PTHR11831">
    <property type="entry name" value="30S 40S RIBOSOMAL PROTEIN"/>
    <property type="match status" value="1"/>
</dbReference>
<evidence type="ECO:0000256" key="5">
    <source>
        <dbReference type="ARBA" id="ARBA00023274"/>
    </source>
</evidence>
<dbReference type="Proteomes" id="UP001061958">
    <property type="component" value="Unassembled WGS sequence"/>
</dbReference>
<evidence type="ECO:0000256" key="6">
    <source>
        <dbReference type="PROSITE-ProRule" id="PRU00182"/>
    </source>
</evidence>
<proteinExistence type="inferred from homology"/>
<name>A0A9C7URH8_9RHOD</name>
<dbReference type="SUPFAM" id="SSF55174">
    <property type="entry name" value="Alpha-L RNA-binding motif"/>
    <property type="match status" value="1"/>
</dbReference>
<dbReference type="GO" id="GO:0019843">
    <property type="term" value="F:rRNA binding"/>
    <property type="evidence" value="ECO:0007669"/>
    <property type="project" value="UniProtKB-KW"/>
</dbReference>
<comment type="similarity">
    <text evidence="1">Belongs to the universal ribosomal protein uS4 family.</text>
</comment>
<evidence type="ECO:0000256" key="3">
    <source>
        <dbReference type="ARBA" id="ARBA00022884"/>
    </source>
</evidence>
<protein>
    <recommendedName>
        <fullName evidence="7">RNA-binding S4 domain-containing protein</fullName>
    </recommendedName>
</protein>
<gene>
    <name evidence="8" type="ORF">GpartN1_g4612.t1</name>
</gene>
<dbReference type="EMBL" id="BQMJ01000037">
    <property type="protein sequence ID" value="GJQ12821.1"/>
    <property type="molecule type" value="Genomic_DNA"/>
</dbReference>
<reference evidence="8" key="1">
    <citation type="journal article" date="2022" name="Proc. Natl. Acad. Sci. U.S.A.">
        <title>Life cycle and functional genomics of the unicellular red alga Galdieria for elucidating algal and plant evolution and industrial use.</title>
        <authorList>
            <person name="Hirooka S."/>
            <person name="Itabashi T."/>
            <person name="Ichinose T.M."/>
            <person name="Onuma R."/>
            <person name="Fujiwara T."/>
            <person name="Yamashita S."/>
            <person name="Jong L.W."/>
            <person name="Tomita R."/>
            <person name="Iwane A.H."/>
            <person name="Miyagishima S.Y."/>
        </authorList>
    </citation>
    <scope>NUCLEOTIDE SEQUENCE</scope>
    <source>
        <strain evidence="8">NBRC 102759</strain>
    </source>
</reference>
<organism evidence="8 9">
    <name type="scientific">Galdieria partita</name>
    <dbReference type="NCBI Taxonomy" id="83374"/>
    <lineage>
        <taxon>Eukaryota</taxon>
        <taxon>Rhodophyta</taxon>
        <taxon>Bangiophyceae</taxon>
        <taxon>Galdieriales</taxon>
        <taxon>Galdieriaceae</taxon>
        <taxon>Galdieria</taxon>
    </lineage>
</organism>
<evidence type="ECO:0000256" key="2">
    <source>
        <dbReference type="ARBA" id="ARBA00022730"/>
    </source>
</evidence>
<evidence type="ECO:0000256" key="1">
    <source>
        <dbReference type="ARBA" id="ARBA00007465"/>
    </source>
</evidence>
<dbReference type="SMART" id="SM00363">
    <property type="entry name" value="S4"/>
    <property type="match status" value="1"/>
</dbReference>
<dbReference type="CDD" id="cd00165">
    <property type="entry name" value="S4"/>
    <property type="match status" value="1"/>
</dbReference>
<dbReference type="GO" id="GO:0015935">
    <property type="term" value="C:small ribosomal subunit"/>
    <property type="evidence" value="ECO:0007669"/>
    <property type="project" value="TreeGrafter"/>
</dbReference>
<dbReference type="InterPro" id="IPR018079">
    <property type="entry name" value="Ribosomal_uS4_CS"/>
</dbReference>
<accession>A0A9C7URH8</accession>
<dbReference type="AlphaFoldDB" id="A0A9C7URH8"/>
<dbReference type="Pfam" id="PF01479">
    <property type="entry name" value="S4"/>
    <property type="match status" value="1"/>
</dbReference>
<evidence type="ECO:0000256" key="4">
    <source>
        <dbReference type="ARBA" id="ARBA00022980"/>
    </source>
</evidence>
<dbReference type="OrthoDB" id="638at2759"/>
<dbReference type="InterPro" id="IPR002942">
    <property type="entry name" value="S4_RNA-bd"/>
</dbReference>
<keyword evidence="5" id="KW-0687">Ribonucleoprotein</keyword>
<feature type="domain" description="RNA-binding S4" evidence="7">
    <location>
        <begin position="56"/>
        <end position="119"/>
    </location>
</feature>
<comment type="caution">
    <text evidence="8">The sequence shown here is derived from an EMBL/GenBank/DDBJ whole genome shotgun (WGS) entry which is preliminary data.</text>
</comment>
<dbReference type="PANTHER" id="PTHR11831:SF4">
    <property type="entry name" value="SMALL RIBOSOMAL SUBUNIT PROTEIN US4M"/>
    <property type="match status" value="1"/>
</dbReference>